<keyword evidence="3" id="KW-1185">Reference proteome</keyword>
<dbReference type="EMBL" id="QQAY01000001">
    <property type="protein sequence ID" value="RDI47599.1"/>
    <property type="molecule type" value="Genomic_DNA"/>
</dbReference>
<dbReference type="InterPro" id="IPR014247">
    <property type="entry name" value="Spore_lipoprot_YhcN/YlaJ"/>
</dbReference>
<feature type="compositionally biased region" description="Polar residues" evidence="1">
    <location>
        <begin position="40"/>
        <end position="52"/>
    </location>
</feature>
<dbReference type="NCBIfam" id="TIGR02898">
    <property type="entry name" value="spore_YhcN_YlaJ"/>
    <property type="match status" value="1"/>
</dbReference>
<dbReference type="AlphaFoldDB" id="A0A370GVS2"/>
<dbReference type="InterPro" id="IPR019076">
    <property type="entry name" value="Spore_lipoprot_YhcN/YlaJ-like"/>
</dbReference>
<feature type="region of interest" description="Disordered" evidence="1">
    <location>
        <begin position="26"/>
        <end position="52"/>
    </location>
</feature>
<organism evidence="2 3">
    <name type="scientific">Falsibacillus pallidus</name>
    <dbReference type="NCBI Taxonomy" id="493781"/>
    <lineage>
        <taxon>Bacteria</taxon>
        <taxon>Bacillati</taxon>
        <taxon>Bacillota</taxon>
        <taxon>Bacilli</taxon>
        <taxon>Bacillales</taxon>
        <taxon>Bacillaceae</taxon>
        <taxon>Falsibacillus</taxon>
    </lineage>
</organism>
<dbReference type="Proteomes" id="UP000255326">
    <property type="component" value="Unassembled WGS sequence"/>
</dbReference>
<dbReference type="RefSeq" id="WP_245948345.1">
    <property type="nucleotide sequence ID" value="NZ_QQAY01000001.1"/>
</dbReference>
<protein>
    <submittedName>
        <fullName evidence="2">YhcN/YlaJ family sporulation lipoprotein</fullName>
    </submittedName>
</protein>
<comment type="caution">
    <text evidence="2">The sequence shown here is derived from an EMBL/GenBank/DDBJ whole genome shotgun (WGS) entry which is preliminary data.</text>
</comment>
<evidence type="ECO:0000313" key="3">
    <source>
        <dbReference type="Proteomes" id="UP000255326"/>
    </source>
</evidence>
<name>A0A370GVS2_9BACI</name>
<proteinExistence type="predicted"/>
<gene>
    <name evidence="2" type="ORF">DFR59_101258</name>
</gene>
<keyword evidence="2" id="KW-0449">Lipoprotein</keyword>
<dbReference type="Pfam" id="PF09580">
    <property type="entry name" value="Spore_YhcN_YlaJ"/>
    <property type="match status" value="1"/>
</dbReference>
<dbReference type="GO" id="GO:0030435">
    <property type="term" value="P:sporulation resulting in formation of a cellular spore"/>
    <property type="evidence" value="ECO:0007669"/>
    <property type="project" value="InterPro"/>
</dbReference>
<feature type="compositionally biased region" description="Basic and acidic residues" evidence="1">
    <location>
        <begin position="176"/>
        <end position="201"/>
    </location>
</feature>
<feature type="region of interest" description="Disordered" evidence="1">
    <location>
        <begin position="159"/>
        <end position="201"/>
    </location>
</feature>
<sequence>MRYLSAIILIGLLTAGCSNINNNKEKTAVHDQQNEPRPISVQNSNKQSFKSKNGQQISKHLVNLASSIPNVNDATAVVLGKIAVVGIDIDSNVERSQVGSIKYSVAESLKNDPYGANAVIVADPDLVARLKEVKKDIGNGKPIQGIMNELSDIVGRVMPEIPGTLSDTNPEQAPENPKKSTNDKNEKQLEKDQEKQSNYHK</sequence>
<reference evidence="2 3" key="1">
    <citation type="submission" date="2018-07" db="EMBL/GenBank/DDBJ databases">
        <title>Genomic Encyclopedia of Type Strains, Phase IV (KMG-IV): sequencing the most valuable type-strain genomes for metagenomic binning, comparative biology and taxonomic classification.</title>
        <authorList>
            <person name="Goeker M."/>
        </authorList>
    </citation>
    <scope>NUCLEOTIDE SEQUENCE [LARGE SCALE GENOMIC DNA]</scope>
    <source>
        <strain evidence="2 3">DSM 25281</strain>
    </source>
</reference>
<accession>A0A370GVS2</accession>
<evidence type="ECO:0000313" key="2">
    <source>
        <dbReference type="EMBL" id="RDI47599.1"/>
    </source>
</evidence>
<evidence type="ECO:0000256" key="1">
    <source>
        <dbReference type="SAM" id="MobiDB-lite"/>
    </source>
</evidence>
<dbReference type="PROSITE" id="PS51257">
    <property type="entry name" value="PROKAR_LIPOPROTEIN"/>
    <property type="match status" value="1"/>
</dbReference>